<dbReference type="SUPFAM" id="SSF103473">
    <property type="entry name" value="MFS general substrate transporter"/>
    <property type="match status" value="1"/>
</dbReference>
<dbReference type="PANTHER" id="PTHR19432">
    <property type="entry name" value="SUGAR TRANSPORTER"/>
    <property type="match status" value="1"/>
</dbReference>
<feature type="transmembrane region" description="Helical" evidence="7">
    <location>
        <begin position="502"/>
        <end position="527"/>
    </location>
</feature>
<keyword evidence="2" id="KW-0813">Transport</keyword>
<proteinExistence type="predicted"/>
<evidence type="ECO:0000256" key="6">
    <source>
        <dbReference type="SAM" id="MobiDB-lite"/>
    </source>
</evidence>
<evidence type="ECO:0000256" key="2">
    <source>
        <dbReference type="ARBA" id="ARBA00022448"/>
    </source>
</evidence>
<feature type="compositionally biased region" description="Acidic residues" evidence="6">
    <location>
        <begin position="622"/>
        <end position="641"/>
    </location>
</feature>
<feature type="transmembrane region" description="Helical" evidence="7">
    <location>
        <begin position="147"/>
        <end position="172"/>
    </location>
</feature>
<protein>
    <submittedName>
        <fullName evidence="8 9">Sucrose transporter</fullName>
    </submittedName>
</protein>
<dbReference type="Proteomes" id="UP000002038">
    <property type="component" value="Unassembled WGS sequence"/>
</dbReference>
<dbReference type="GO" id="GO:0008506">
    <property type="term" value="F:sucrose:proton symporter activity"/>
    <property type="evidence" value="ECO:0007669"/>
    <property type="project" value="TreeGrafter"/>
</dbReference>
<dbReference type="EMBL" id="GG657453">
    <property type="protein sequence ID" value="OAT07823.1"/>
    <property type="molecule type" value="Genomic_DNA"/>
</dbReference>
<feature type="region of interest" description="Disordered" evidence="6">
    <location>
        <begin position="710"/>
        <end position="730"/>
    </location>
</feature>
<keyword evidence="10" id="KW-1185">Reference proteome</keyword>
<feature type="compositionally biased region" description="Basic and acidic residues" evidence="6">
    <location>
        <begin position="1"/>
        <end position="12"/>
    </location>
</feature>
<feature type="transmembrane region" description="Helical" evidence="7">
    <location>
        <begin position="476"/>
        <end position="496"/>
    </location>
</feature>
<feature type="transmembrane region" description="Helical" evidence="7">
    <location>
        <begin position="221"/>
        <end position="242"/>
    </location>
</feature>
<feature type="transmembrane region" description="Helical" evidence="7">
    <location>
        <begin position="105"/>
        <end position="126"/>
    </location>
</feature>
<dbReference type="VEuPathDB" id="FungiDB:BDBG_03852"/>
<comment type="subcellular location">
    <subcellularLocation>
        <location evidence="1">Membrane</location>
        <topology evidence="1">Multi-pass membrane protein</topology>
    </subcellularLocation>
</comment>
<accession>A0A179UN33</accession>
<organism evidence="8 10">
    <name type="scientific">Blastomyces gilchristii (strain SLH14081)</name>
    <name type="common">Blastomyces dermatitidis</name>
    <dbReference type="NCBI Taxonomy" id="559298"/>
    <lineage>
        <taxon>Eukaryota</taxon>
        <taxon>Fungi</taxon>
        <taxon>Dikarya</taxon>
        <taxon>Ascomycota</taxon>
        <taxon>Pezizomycotina</taxon>
        <taxon>Eurotiomycetes</taxon>
        <taxon>Eurotiomycetidae</taxon>
        <taxon>Onygenales</taxon>
        <taxon>Ajellomycetaceae</taxon>
        <taxon>Blastomyces</taxon>
    </lineage>
</organism>
<dbReference type="AlphaFoldDB" id="A0A179UN33"/>
<dbReference type="PANTHER" id="PTHR19432:SF35">
    <property type="entry name" value="SOLUTE CARRIER FAMILY 45 MEMBER 3 ISOFORM X1"/>
    <property type="match status" value="1"/>
</dbReference>
<feature type="region of interest" description="Disordered" evidence="6">
    <location>
        <begin position="1"/>
        <end position="31"/>
    </location>
</feature>
<gene>
    <name evidence="8" type="ORF">BDBG_03852</name>
</gene>
<dbReference type="EMBL" id="GG657453">
    <property type="protein sequence ID" value="OAT07822.1"/>
    <property type="molecule type" value="Genomic_DNA"/>
</dbReference>
<dbReference type="KEGG" id="bgh:BDBG_03852"/>
<dbReference type="RefSeq" id="XP_031577970.1">
    <property type="nucleotide sequence ID" value="XM_031721429.1"/>
</dbReference>
<feature type="transmembrane region" description="Helical" evidence="7">
    <location>
        <begin position="254"/>
        <end position="278"/>
    </location>
</feature>
<evidence type="ECO:0000313" key="9">
    <source>
        <dbReference type="EMBL" id="OAT07823.1"/>
    </source>
</evidence>
<feature type="compositionally biased region" description="Gly residues" evidence="6">
    <location>
        <begin position="713"/>
        <end position="723"/>
    </location>
</feature>
<reference evidence="8" key="1">
    <citation type="submission" date="2009-02" db="EMBL/GenBank/DDBJ databases">
        <title>The Genome Sequence of Blastomyces dermatitidis strain SLH14081.</title>
        <authorList>
            <consortium name="The Broad Institute Genome Sequencing Platform"/>
            <consortium name="Broad Institute Microbial Sequencing Center."/>
            <person name="Champion M."/>
            <person name="Cuomo C."/>
            <person name="Ma L.-J."/>
            <person name="Henn M.R."/>
            <person name="Klein B."/>
            <person name="Goldman B."/>
            <person name="Young S."/>
            <person name="Kodira C.D."/>
            <person name="Zeng Q."/>
            <person name="Koehrsen M."/>
            <person name="Alvarado L."/>
            <person name="Berlin A.M."/>
            <person name="Heiman D.I."/>
            <person name="Hepburn T.A."/>
            <person name="Saif S."/>
            <person name="Shea T.D."/>
            <person name="Shenoy N."/>
            <person name="Sykes S."/>
            <person name="Galagan J."/>
            <person name="Nusbaum C."/>
            <person name="Birren B."/>
        </authorList>
    </citation>
    <scope>NUCLEOTIDE SEQUENCE</scope>
    <source>
        <strain evidence="8">SLH14081</strain>
    </source>
</reference>
<dbReference type="Pfam" id="PF13347">
    <property type="entry name" value="MFS_2"/>
    <property type="match status" value="1"/>
</dbReference>
<feature type="transmembrane region" description="Helical" evidence="7">
    <location>
        <begin position="184"/>
        <end position="209"/>
    </location>
</feature>
<evidence type="ECO:0000256" key="5">
    <source>
        <dbReference type="ARBA" id="ARBA00023136"/>
    </source>
</evidence>
<feature type="compositionally biased region" description="Polar residues" evidence="6">
    <location>
        <begin position="588"/>
        <end position="602"/>
    </location>
</feature>
<keyword evidence="3 7" id="KW-0812">Transmembrane</keyword>
<dbReference type="InterPro" id="IPR036259">
    <property type="entry name" value="MFS_trans_sf"/>
</dbReference>
<feature type="compositionally biased region" description="Basic residues" evidence="6">
    <location>
        <begin position="533"/>
        <end position="542"/>
    </location>
</feature>
<feature type="region of interest" description="Disordered" evidence="6">
    <location>
        <begin position="432"/>
        <end position="459"/>
    </location>
</feature>
<dbReference type="RefSeq" id="XP_031577971.1">
    <property type="nucleotide sequence ID" value="XM_031721430.1"/>
</dbReference>
<keyword evidence="5 7" id="KW-0472">Membrane</keyword>
<feature type="region of interest" description="Disordered" evidence="6">
    <location>
        <begin position="533"/>
        <end position="642"/>
    </location>
</feature>
<dbReference type="OrthoDB" id="28755at2759"/>
<reference evidence="10" key="2">
    <citation type="journal article" date="2015" name="PLoS Genet.">
        <title>The dynamic genome and transcriptome of the human fungal pathogen Blastomyces and close relative Emmonsia.</title>
        <authorList>
            <person name="Munoz J.F."/>
            <person name="Gauthier G.M."/>
            <person name="Desjardins C.A."/>
            <person name="Gallo J.E."/>
            <person name="Holder J."/>
            <person name="Sullivan T.D."/>
            <person name="Marty A.J."/>
            <person name="Carmen J.C."/>
            <person name="Chen Z."/>
            <person name="Ding L."/>
            <person name="Gujja S."/>
            <person name="Magrini V."/>
            <person name="Misas E."/>
            <person name="Mitreva M."/>
            <person name="Priest M."/>
            <person name="Saif S."/>
            <person name="Whiston E.A."/>
            <person name="Young S."/>
            <person name="Zeng Q."/>
            <person name="Goldman W.E."/>
            <person name="Mardis E.R."/>
            <person name="Taylor J.W."/>
            <person name="McEwen J.G."/>
            <person name="Clay O.K."/>
            <person name="Klein B.S."/>
            <person name="Cuomo C.A."/>
        </authorList>
    </citation>
    <scope>NUCLEOTIDE SEQUENCE [LARGE SCALE GENOMIC DNA]</scope>
    <source>
        <strain evidence="10">SLH14081</strain>
    </source>
</reference>
<name>A0A179UN33_BLAGS</name>
<evidence type="ECO:0000313" key="10">
    <source>
        <dbReference type="Proteomes" id="UP000002038"/>
    </source>
</evidence>
<dbReference type="GeneID" id="8505368"/>
<keyword evidence="4 7" id="KW-1133">Transmembrane helix</keyword>
<evidence type="ECO:0000256" key="3">
    <source>
        <dbReference type="ARBA" id="ARBA00022692"/>
    </source>
</evidence>
<dbReference type="GO" id="GO:0005886">
    <property type="term" value="C:plasma membrane"/>
    <property type="evidence" value="ECO:0007669"/>
    <property type="project" value="TreeGrafter"/>
</dbReference>
<evidence type="ECO:0000256" key="7">
    <source>
        <dbReference type="SAM" id="Phobius"/>
    </source>
</evidence>
<evidence type="ECO:0000256" key="1">
    <source>
        <dbReference type="ARBA" id="ARBA00004141"/>
    </source>
</evidence>
<feature type="transmembrane region" description="Helical" evidence="7">
    <location>
        <begin position="67"/>
        <end position="85"/>
    </location>
</feature>
<sequence length="730" mass="77837">MSSSLPDRESDRSPLLGAGEQASSGHNAIADDSGGLFGGGDAAAAAAAADDDDDFAKEVCKDAVSKSSLYLFLLTLSIGGLQIVWSVELSSGSPYLLSLGMDKSLLAFVWIAGPLTGTLVQPYVGIRSDNCRISWGKRKPFMIGGGIATIISLLALAWTREIVGGVLGIFGVPFRSTGVKVTSIVVATILMYCLDFAINTVQAAIRAFIVDNAPAHQQESANAWASRLTGIGNILGYISGYLDLPKILPFFGKTQFQVLCVIASLSLGITLLISCLYITERDPRLEGPPSSDNPGVVAFFKQVFQSIRNLPPQIRKVCEIQLFAWIGWFPFLFYITTYIGQLYVNPIFEEHPHLSPEDIDEAWVTATRVGTFALLVYAIISFAASIILPLLVVPTYRPSLPSRKTAVAPAARPHPYRTRRESTSTMSITASSVAAIPQPPPPPPPQLSEPLEGGTDRETPSLLSRLQIPGFTLRRAWLMSHILFSLCMFSTFFISTPQAGTVVVSIVGIPWALTLWAPFALISAEVARSDAKKRRRKYRLHRASPGSSEYRGFLAEPREHRAAGGSSGENSREGMEEVDSGVGGASSLARQPTASTSTPGPVNTTDNSNDDKDDAGSSDRGVEDDEDAIIDDEDDDDENDTTDQAGVILGIHNVAVSCPQIFSTLVSSLIFSALQKPRGEPADDSVGWVLRFGGLATIGAAVVTKRLAEGRGGRGGRSGGGGACVSEGVV</sequence>
<evidence type="ECO:0000256" key="4">
    <source>
        <dbReference type="ARBA" id="ARBA00022989"/>
    </source>
</evidence>
<evidence type="ECO:0000313" key="8">
    <source>
        <dbReference type="EMBL" id="OAT07822.1"/>
    </source>
</evidence>
<feature type="transmembrane region" description="Helical" evidence="7">
    <location>
        <begin position="322"/>
        <end position="344"/>
    </location>
</feature>
<dbReference type="Gene3D" id="1.20.1250.20">
    <property type="entry name" value="MFS general substrate transporter like domains"/>
    <property type="match status" value="1"/>
</dbReference>
<feature type="transmembrane region" description="Helical" evidence="7">
    <location>
        <begin position="372"/>
        <end position="393"/>
    </location>
</feature>
<feature type="compositionally biased region" description="Pro residues" evidence="6">
    <location>
        <begin position="437"/>
        <end position="447"/>
    </location>
</feature>